<dbReference type="EMBL" id="JAVREH010000003">
    <property type="protein sequence ID" value="MDT0260410.1"/>
    <property type="molecule type" value="Genomic_DNA"/>
</dbReference>
<gene>
    <name evidence="2" type="ORF">RM423_03270</name>
</gene>
<dbReference type="RefSeq" id="WP_311421563.1">
    <property type="nucleotide sequence ID" value="NZ_JAVREH010000003.1"/>
</dbReference>
<sequence length="93" mass="9581">MTQSTENVEPHDGIDPYNNPESERTESNQSSGLSRASDGGPPPTDAPEAGTAPELTGTAAGNPLEGVTLDDEDAEQAVSGDTGPEHSGTRRFT</sequence>
<proteinExistence type="predicted"/>
<accession>A0ABU2J5Z2</accession>
<feature type="region of interest" description="Disordered" evidence="1">
    <location>
        <begin position="1"/>
        <end position="93"/>
    </location>
</feature>
<name>A0ABU2J5Z2_9ACTN</name>
<feature type="compositionally biased region" description="Basic and acidic residues" evidence="1">
    <location>
        <begin position="83"/>
        <end position="93"/>
    </location>
</feature>
<keyword evidence="3" id="KW-1185">Reference proteome</keyword>
<evidence type="ECO:0000256" key="1">
    <source>
        <dbReference type="SAM" id="MobiDB-lite"/>
    </source>
</evidence>
<organism evidence="2 3">
    <name type="scientific">Jatrophihabitans lederbergiae</name>
    <dbReference type="NCBI Taxonomy" id="3075547"/>
    <lineage>
        <taxon>Bacteria</taxon>
        <taxon>Bacillati</taxon>
        <taxon>Actinomycetota</taxon>
        <taxon>Actinomycetes</taxon>
        <taxon>Jatrophihabitantales</taxon>
        <taxon>Jatrophihabitantaceae</taxon>
        <taxon>Jatrophihabitans</taxon>
    </lineage>
</organism>
<evidence type="ECO:0008006" key="4">
    <source>
        <dbReference type="Google" id="ProtNLM"/>
    </source>
</evidence>
<reference evidence="3" key="1">
    <citation type="submission" date="2023-07" db="EMBL/GenBank/DDBJ databases">
        <title>30 novel species of actinomycetes from the DSMZ collection.</title>
        <authorList>
            <person name="Nouioui I."/>
        </authorList>
    </citation>
    <scope>NUCLEOTIDE SEQUENCE [LARGE SCALE GENOMIC DNA]</scope>
    <source>
        <strain evidence="3">DSM 44399</strain>
    </source>
</reference>
<dbReference type="Proteomes" id="UP001183176">
    <property type="component" value="Unassembled WGS sequence"/>
</dbReference>
<evidence type="ECO:0000313" key="2">
    <source>
        <dbReference type="EMBL" id="MDT0260410.1"/>
    </source>
</evidence>
<comment type="caution">
    <text evidence="2">The sequence shown here is derived from an EMBL/GenBank/DDBJ whole genome shotgun (WGS) entry which is preliminary data.</text>
</comment>
<evidence type="ECO:0000313" key="3">
    <source>
        <dbReference type="Proteomes" id="UP001183176"/>
    </source>
</evidence>
<protein>
    <recommendedName>
        <fullName evidence="4">MatE family transporter</fullName>
    </recommendedName>
</protein>